<accession>A0A5N6UL34</accession>
<keyword evidence="2" id="KW-0520">NAD</keyword>
<dbReference type="AlphaFoldDB" id="A0A5N6UL34"/>
<dbReference type="Proteomes" id="UP000326950">
    <property type="component" value="Unassembled WGS sequence"/>
</dbReference>
<dbReference type="OrthoDB" id="310895at2759"/>
<keyword evidence="5" id="KW-1185">Reference proteome</keyword>
<evidence type="ECO:0000313" key="5">
    <source>
        <dbReference type="Proteomes" id="UP000326950"/>
    </source>
</evidence>
<dbReference type="GO" id="GO:0016620">
    <property type="term" value="F:oxidoreductase activity, acting on the aldehyde or oxo group of donors, NAD or NADP as acceptor"/>
    <property type="evidence" value="ECO:0007669"/>
    <property type="project" value="InterPro"/>
</dbReference>
<dbReference type="Gene3D" id="3.40.605.10">
    <property type="entry name" value="Aldehyde Dehydrogenase, Chain A, domain 1"/>
    <property type="match status" value="1"/>
</dbReference>
<dbReference type="PANTHER" id="PTHR42986:SF1">
    <property type="entry name" value="BENZALDEHYDE DEHYDROGENASE YFMT"/>
    <property type="match status" value="1"/>
</dbReference>
<organism evidence="4 5">
    <name type="scientific">Aspergillus tamarii</name>
    <dbReference type="NCBI Taxonomy" id="41984"/>
    <lineage>
        <taxon>Eukaryota</taxon>
        <taxon>Fungi</taxon>
        <taxon>Dikarya</taxon>
        <taxon>Ascomycota</taxon>
        <taxon>Pezizomycotina</taxon>
        <taxon>Eurotiomycetes</taxon>
        <taxon>Eurotiomycetidae</taxon>
        <taxon>Eurotiales</taxon>
        <taxon>Aspergillaceae</taxon>
        <taxon>Aspergillus</taxon>
        <taxon>Aspergillus subgen. Circumdati</taxon>
    </lineage>
</organism>
<dbReference type="PANTHER" id="PTHR42986">
    <property type="entry name" value="BENZALDEHYDE DEHYDROGENASE YFMT"/>
    <property type="match status" value="1"/>
</dbReference>
<dbReference type="InterPro" id="IPR016163">
    <property type="entry name" value="Ald_DH_C"/>
</dbReference>
<protein>
    <submittedName>
        <fullName evidence="4">Aldehyde/histidinol dehydrogenase</fullName>
    </submittedName>
</protein>
<evidence type="ECO:0000259" key="3">
    <source>
        <dbReference type="Pfam" id="PF00171"/>
    </source>
</evidence>
<feature type="domain" description="Aldehyde dehydrogenase" evidence="3">
    <location>
        <begin position="95"/>
        <end position="159"/>
    </location>
</feature>
<evidence type="ECO:0000256" key="2">
    <source>
        <dbReference type="ARBA" id="ARBA00023027"/>
    </source>
</evidence>
<dbReference type="InterPro" id="IPR016162">
    <property type="entry name" value="Ald_DH_N"/>
</dbReference>
<comment type="similarity">
    <text evidence="1">Belongs to the aldehyde dehydrogenase family.</text>
</comment>
<sequence length="164" mass="17958">MSTERIIVSRKIIEPFREAFLQEVSRWDSGSGRFCTLIQEAAVKRNQRLAKDAVSKGAQLLSGNPDAREKPPQSGEESQLRLLPTVLEGVDKSMDAISLANDTEYGLSCSLFTTDLAKGLRLARRVDTGAVHINSMSIHDEAALAHGGQNKSGWGSFQQRMGDK</sequence>
<dbReference type="Pfam" id="PF00171">
    <property type="entry name" value="Aldedh"/>
    <property type="match status" value="1"/>
</dbReference>
<name>A0A5N6UL34_ASPTM</name>
<dbReference type="InterPro" id="IPR016161">
    <property type="entry name" value="Ald_DH/histidinol_DH"/>
</dbReference>
<dbReference type="SUPFAM" id="SSF53720">
    <property type="entry name" value="ALDH-like"/>
    <property type="match status" value="1"/>
</dbReference>
<dbReference type="InterPro" id="IPR015590">
    <property type="entry name" value="Aldehyde_DH_dom"/>
</dbReference>
<dbReference type="Gene3D" id="3.40.309.10">
    <property type="entry name" value="Aldehyde Dehydrogenase, Chain A, domain 2"/>
    <property type="match status" value="2"/>
</dbReference>
<evidence type="ECO:0000256" key="1">
    <source>
        <dbReference type="ARBA" id="ARBA00009986"/>
    </source>
</evidence>
<proteinExistence type="inferred from homology"/>
<reference evidence="4 5" key="1">
    <citation type="submission" date="2019-04" db="EMBL/GenBank/DDBJ databases">
        <title>Friends and foes A comparative genomics study of 23 Aspergillus species from section Flavi.</title>
        <authorList>
            <consortium name="DOE Joint Genome Institute"/>
            <person name="Kjaerbolling I."/>
            <person name="Vesth T."/>
            <person name="Frisvad J.C."/>
            <person name="Nybo J.L."/>
            <person name="Theobald S."/>
            <person name="Kildgaard S."/>
            <person name="Isbrandt T."/>
            <person name="Kuo A."/>
            <person name="Sato A."/>
            <person name="Lyhne E.K."/>
            <person name="Kogle M.E."/>
            <person name="Wiebenga A."/>
            <person name="Kun R.S."/>
            <person name="Lubbers R.J."/>
            <person name="Makela M.R."/>
            <person name="Barry K."/>
            <person name="Chovatia M."/>
            <person name="Clum A."/>
            <person name="Daum C."/>
            <person name="Haridas S."/>
            <person name="He G."/>
            <person name="LaButti K."/>
            <person name="Lipzen A."/>
            <person name="Mondo S."/>
            <person name="Riley R."/>
            <person name="Salamov A."/>
            <person name="Simmons B.A."/>
            <person name="Magnuson J.K."/>
            <person name="Henrissat B."/>
            <person name="Mortensen U.H."/>
            <person name="Larsen T.O."/>
            <person name="Devries R.P."/>
            <person name="Grigoriev I.V."/>
            <person name="Machida M."/>
            <person name="Baker S.E."/>
            <person name="Andersen M.R."/>
        </authorList>
    </citation>
    <scope>NUCLEOTIDE SEQUENCE [LARGE SCALE GENOMIC DNA]</scope>
    <source>
        <strain evidence="4 5">CBS 117626</strain>
    </source>
</reference>
<gene>
    <name evidence="4" type="ORF">BDV40DRAFT_303488</name>
</gene>
<dbReference type="EMBL" id="ML738679">
    <property type="protein sequence ID" value="KAE8159226.1"/>
    <property type="molecule type" value="Genomic_DNA"/>
</dbReference>
<evidence type="ECO:0000313" key="4">
    <source>
        <dbReference type="EMBL" id="KAE8159226.1"/>
    </source>
</evidence>